<protein>
    <recommendedName>
        <fullName evidence="1">Dockerin domain-containing protein</fullName>
    </recommendedName>
</protein>
<dbReference type="PROSITE" id="PS00018">
    <property type="entry name" value="EF_HAND_1"/>
    <property type="match status" value="1"/>
</dbReference>
<dbReference type="InterPro" id="IPR026444">
    <property type="entry name" value="Secre_tail"/>
</dbReference>
<dbReference type="Gene3D" id="1.10.1330.10">
    <property type="entry name" value="Dockerin domain"/>
    <property type="match status" value="1"/>
</dbReference>
<dbReference type="AlphaFoldDB" id="A0A383A126"/>
<dbReference type="InterPro" id="IPR002105">
    <property type="entry name" value="Dockerin_1_rpt"/>
</dbReference>
<dbReference type="EMBL" id="UINC01187761">
    <property type="protein sequence ID" value="SVE00648.1"/>
    <property type="molecule type" value="Genomic_DNA"/>
</dbReference>
<dbReference type="InterPro" id="IPR018247">
    <property type="entry name" value="EF_Hand_1_Ca_BS"/>
</dbReference>
<dbReference type="PROSITE" id="PS51766">
    <property type="entry name" value="DOCKERIN"/>
    <property type="match status" value="1"/>
</dbReference>
<dbReference type="SUPFAM" id="SSF63446">
    <property type="entry name" value="Type I dockerin domain"/>
    <property type="match status" value="1"/>
</dbReference>
<dbReference type="GO" id="GO:0000272">
    <property type="term" value="P:polysaccharide catabolic process"/>
    <property type="evidence" value="ECO:0007669"/>
    <property type="project" value="InterPro"/>
</dbReference>
<feature type="non-terminal residue" evidence="2">
    <location>
        <position position="1"/>
    </location>
</feature>
<evidence type="ECO:0000259" key="1">
    <source>
        <dbReference type="PROSITE" id="PS51766"/>
    </source>
</evidence>
<organism evidence="2">
    <name type="scientific">marine metagenome</name>
    <dbReference type="NCBI Taxonomy" id="408172"/>
    <lineage>
        <taxon>unclassified sequences</taxon>
        <taxon>metagenomes</taxon>
        <taxon>ecological metagenomes</taxon>
    </lineage>
</organism>
<reference evidence="2" key="1">
    <citation type="submission" date="2018-05" db="EMBL/GenBank/DDBJ databases">
        <authorList>
            <person name="Lanie J.A."/>
            <person name="Ng W.-L."/>
            <person name="Kazmierczak K.M."/>
            <person name="Andrzejewski T.M."/>
            <person name="Davidsen T.M."/>
            <person name="Wayne K.J."/>
            <person name="Tettelin H."/>
            <person name="Glass J.I."/>
            <person name="Rusch D."/>
            <person name="Podicherti R."/>
            <person name="Tsui H.-C.T."/>
            <person name="Winkler M.E."/>
        </authorList>
    </citation>
    <scope>NUCLEOTIDE SEQUENCE</scope>
</reference>
<name>A0A383A126_9ZZZZ</name>
<dbReference type="Pfam" id="PF18962">
    <property type="entry name" value="Por_Secre_tail"/>
    <property type="match status" value="1"/>
</dbReference>
<dbReference type="Gene3D" id="2.60.40.4070">
    <property type="match status" value="1"/>
</dbReference>
<gene>
    <name evidence="2" type="ORF">METZ01_LOCUS453502</name>
</gene>
<evidence type="ECO:0000313" key="2">
    <source>
        <dbReference type="EMBL" id="SVE00648.1"/>
    </source>
</evidence>
<dbReference type="GO" id="GO:0004553">
    <property type="term" value="F:hydrolase activity, hydrolyzing O-glycosyl compounds"/>
    <property type="evidence" value="ECO:0007669"/>
    <property type="project" value="InterPro"/>
</dbReference>
<feature type="domain" description="Dockerin" evidence="1">
    <location>
        <begin position="1"/>
        <end position="62"/>
    </location>
</feature>
<accession>A0A383A126</accession>
<sequence>LGDLNSDEILNVLDIIIMVNVILGVEPYNPDADLNGDGNINILDVVQLVNLILGPRIDSASSVKLFDLGNAVKMSANGYVGAIKMVLEHNGNLQIDLTDNALVADAVSIRGTTTLVIVAPETDHLFSYEGSFEIVEVEAANSDKFISVILPSKTSLKQAYPNPFNPSTTFSYVLAETKEVDLSVYSITGQLVESLVNTEQDAGIYTLIWDASLHPSGIYFLRLQADIETFNQKLMVIK</sequence>
<dbReference type="CDD" id="cd14256">
    <property type="entry name" value="Dockerin_I"/>
    <property type="match status" value="1"/>
</dbReference>
<dbReference type="InterPro" id="IPR016134">
    <property type="entry name" value="Dockerin_dom"/>
</dbReference>
<dbReference type="Pfam" id="PF00404">
    <property type="entry name" value="Dockerin_1"/>
    <property type="match status" value="1"/>
</dbReference>
<proteinExistence type="predicted"/>
<dbReference type="InterPro" id="IPR036439">
    <property type="entry name" value="Dockerin_dom_sf"/>
</dbReference>
<dbReference type="NCBIfam" id="TIGR04183">
    <property type="entry name" value="Por_Secre_tail"/>
    <property type="match status" value="1"/>
</dbReference>